<evidence type="ECO:0000313" key="2">
    <source>
        <dbReference type="EMBL" id="RUS15083.1"/>
    </source>
</evidence>
<comment type="caution">
    <text evidence="2">The sequence shown here is derived from an EMBL/GenBank/DDBJ whole genome shotgun (WGS) entry which is preliminary data.</text>
</comment>
<evidence type="ECO:0000256" key="1">
    <source>
        <dbReference type="SAM" id="MobiDB-lite"/>
    </source>
</evidence>
<protein>
    <submittedName>
        <fullName evidence="2">Uncharacterized protein</fullName>
    </submittedName>
</protein>
<reference evidence="2 3" key="1">
    <citation type="journal article" date="2018" name="New Phytol.">
        <title>Phylogenomics of Endogonaceae and evolution of mycorrhizas within Mucoromycota.</title>
        <authorList>
            <person name="Chang Y."/>
            <person name="Desiro A."/>
            <person name="Na H."/>
            <person name="Sandor L."/>
            <person name="Lipzen A."/>
            <person name="Clum A."/>
            <person name="Barry K."/>
            <person name="Grigoriev I.V."/>
            <person name="Martin F.M."/>
            <person name="Stajich J.E."/>
            <person name="Smith M.E."/>
            <person name="Bonito G."/>
            <person name="Spatafora J.W."/>
        </authorList>
    </citation>
    <scope>NUCLEOTIDE SEQUENCE [LARGE SCALE GENOMIC DNA]</scope>
    <source>
        <strain evidence="2 3">AD002</strain>
    </source>
</reference>
<feature type="region of interest" description="Disordered" evidence="1">
    <location>
        <begin position="1"/>
        <end position="20"/>
    </location>
</feature>
<name>A0A433PC14_9FUNG</name>
<dbReference type="AlphaFoldDB" id="A0A433PC14"/>
<evidence type="ECO:0000313" key="3">
    <source>
        <dbReference type="Proteomes" id="UP000274822"/>
    </source>
</evidence>
<dbReference type="Proteomes" id="UP000274822">
    <property type="component" value="Unassembled WGS sequence"/>
</dbReference>
<feature type="non-terminal residue" evidence="2">
    <location>
        <position position="1"/>
    </location>
</feature>
<sequence length="126" mass="14599">CLSQQPCPHKRHDPPLSEKSCNFTSQPLRANTVIARVRVKTVDHKLSMRKHVFVIPNNLVLTCGYIESLDVFDTYSSTFKSDTITPQRPNEFSLLFSSRRVEILPPNFQSNARVVKTRRVKTRRSW</sequence>
<accession>A0A433PC14</accession>
<gene>
    <name evidence="2" type="ORF">BC938DRAFT_477094</name>
</gene>
<dbReference type="EMBL" id="RBNJ01026116">
    <property type="protein sequence ID" value="RUS15083.1"/>
    <property type="molecule type" value="Genomic_DNA"/>
</dbReference>
<proteinExistence type="predicted"/>
<keyword evidence="3" id="KW-1185">Reference proteome</keyword>
<organism evidence="2 3">
    <name type="scientific">Jimgerdemannia flammicorona</name>
    <dbReference type="NCBI Taxonomy" id="994334"/>
    <lineage>
        <taxon>Eukaryota</taxon>
        <taxon>Fungi</taxon>
        <taxon>Fungi incertae sedis</taxon>
        <taxon>Mucoromycota</taxon>
        <taxon>Mucoromycotina</taxon>
        <taxon>Endogonomycetes</taxon>
        <taxon>Endogonales</taxon>
        <taxon>Endogonaceae</taxon>
        <taxon>Jimgerdemannia</taxon>
    </lineage>
</organism>